<feature type="compositionally biased region" description="Basic and acidic residues" evidence="2">
    <location>
        <begin position="87"/>
        <end position="106"/>
    </location>
</feature>
<feature type="compositionally biased region" description="Acidic residues" evidence="2">
    <location>
        <begin position="26"/>
        <end position="46"/>
    </location>
</feature>
<protein>
    <recommendedName>
        <fullName evidence="5">Sfi1 spindle body domain-containing protein</fullName>
    </recommendedName>
</protein>
<dbReference type="AlphaFoldDB" id="A0A2R6WT04"/>
<feature type="compositionally biased region" description="Low complexity" evidence="2">
    <location>
        <begin position="700"/>
        <end position="709"/>
    </location>
</feature>
<keyword evidence="4" id="KW-1185">Reference proteome</keyword>
<keyword evidence="1" id="KW-0175">Coiled coil</keyword>
<feature type="region of interest" description="Disordered" evidence="2">
    <location>
        <begin position="641"/>
        <end position="716"/>
    </location>
</feature>
<dbReference type="Gramene" id="Mp6g08580.1">
    <property type="protein sequence ID" value="Mp6g08580.1.cds"/>
    <property type="gene ID" value="Mp6g08580"/>
</dbReference>
<dbReference type="EMBL" id="KZ772732">
    <property type="protein sequence ID" value="PTQ36980.1"/>
    <property type="molecule type" value="Genomic_DNA"/>
</dbReference>
<evidence type="ECO:0000313" key="4">
    <source>
        <dbReference type="Proteomes" id="UP000244005"/>
    </source>
</evidence>
<organism evidence="3 4">
    <name type="scientific">Marchantia polymorpha</name>
    <name type="common">Common liverwort</name>
    <name type="synonym">Marchantia aquatica</name>
    <dbReference type="NCBI Taxonomy" id="3197"/>
    <lineage>
        <taxon>Eukaryota</taxon>
        <taxon>Viridiplantae</taxon>
        <taxon>Streptophyta</taxon>
        <taxon>Embryophyta</taxon>
        <taxon>Marchantiophyta</taxon>
        <taxon>Marchantiopsida</taxon>
        <taxon>Marchantiidae</taxon>
        <taxon>Marchantiales</taxon>
        <taxon>Marchantiaceae</taxon>
        <taxon>Marchantia</taxon>
    </lineage>
</organism>
<evidence type="ECO:0008006" key="5">
    <source>
        <dbReference type="Google" id="ProtNLM"/>
    </source>
</evidence>
<feature type="region of interest" description="Disordered" evidence="2">
    <location>
        <begin position="733"/>
        <end position="763"/>
    </location>
</feature>
<reference evidence="3" key="2">
    <citation type="submission" date="2017-12" db="EMBL/GenBank/DDBJ databases">
        <title>WGS assembly of Marchantia polymorpha.</title>
        <authorList>
            <person name="Bowman J.L."/>
            <person name="Kohchi T."/>
            <person name="Yamato K.T."/>
            <person name="Jenkins J."/>
            <person name="Shu S."/>
            <person name="Ishizaki K."/>
            <person name="Yamaoka S."/>
            <person name="Nishihama R."/>
            <person name="Nakamura Y."/>
            <person name="Berger F."/>
            <person name="Adam C."/>
            <person name="Aki S.S."/>
            <person name="Althoff F."/>
            <person name="Araki T."/>
            <person name="Arteaga-Vazquez M.A."/>
            <person name="Balasubrmanian S."/>
            <person name="Bauer D."/>
            <person name="Boehm C.R."/>
            <person name="Briginshaw L."/>
            <person name="Caballero-Perez J."/>
            <person name="Catarino B."/>
            <person name="Chen F."/>
            <person name="Chiyoda S."/>
            <person name="Chovatia M."/>
            <person name="Davies K.M."/>
            <person name="Delmans M."/>
            <person name="Demura T."/>
            <person name="Dierschke T."/>
            <person name="Dolan L."/>
            <person name="Dorantes-Acosta A.E."/>
            <person name="Eklund D.M."/>
            <person name="Florent S.N."/>
            <person name="Flores-Sandoval E."/>
            <person name="Fujiyama A."/>
            <person name="Fukuzawa H."/>
            <person name="Galik B."/>
            <person name="Grimanelli D."/>
            <person name="Grimwood J."/>
            <person name="Grossniklaus U."/>
            <person name="Hamada T."/>
            <person name="Haseloff J."/>
            <person name="Hetherington A.J."/>
            <person name="Higo A."/>
            <person name="Hirakawa Y."/>
            <person name="Hundley H.N."/>
            <person name="Ikeda Y."/>
            <person name="Inoue K."/>
            <person name="Inoue S."/>
            <person name="Ishida S."/>
            <person name="Jia Q."/>
            <person name="Kakita M."/>
            <person name="Kanazawa T."/>
            <person name="Kawai Y."/>
            <person name="Kawashima T."/>
            <person name="Kennedy M."/>
            <person name="Kinose K."/>
            <person name="Kinoshita T."/>
            <person name="Kohara Y."/>
            <person name="Koide E."/>
            <person name="Komatsu K."/>
            <person name="Kopischke S."/>
            <person name="Kubo M."/>
            <person name="Kyozuka J."/>
            <person name="Lagercrantz U."/>
            <person name="Lin S.S."/>
            <person name="Lindquist E."/>
            <person name="Lipzen A.M."/>
            <person name="Lu C."/>
            <person name="Luna E.D."/>
            <person name="Martienssen R.A."/>
            <person name="Minamino N."/>
            <person name="Mizutani M."/>
            <person name="Mizutani M."/>
            <person name="Mochizuki N."/>
            <person name="Monte I."/>
            <person name="Mosher R."/>
            <person name="Nagasaki H."/>
            <person name="Nakagami H."/>
            <person name="Naramoto S."/>
            <person name="Nishitani K."/>
            <person name="Ohtani M."/>
            <person name="Okamoto T."/>
            <person name="Okumura M."/>
            <person name="Phillips J."/>
            <person name="Pollak B."/>
            <person name="Reinders A."/>
            <person name="Roevekamp M."/>
            <person name="Sano R."/>
            <person name="Sawa S."/>
            <person name="Schmid M.W."/>
            <person name="Shirakawa M."/>
            <person name="Solano R."/>
            <person name="Spunde A."/>
            <person name="Suetsugu N."/>
            <person name="Sugano S."/>
            <person name="Sugiyama A."/>
            <person name="Sun R."/>
            <person name="Suzuki Y."/>
            <person name="Takenaka M."/>
            <person name="Takezawa D."/>
            <person name="Tomogane H."/>
            <person name="Tsuzuki M."/>
            <person name="Ueda T."/>
            <person name="Umeda M."/>
            <person name="Ward J.M."/>
            <person name="Watanabe Y."/>
            <person name="Yazaki K."/>
            <person name="Yokoyama R."/>
            <person name="Yoshitake Y."/>
            <person name="Yotsui I."/>
            <person name="Zachgo S."/>
            <person name="Schmutz J."/>
        </authorList>
    </citation>
    <scope>NUCLEOTIDE SEQUENCE [LARGE SCALE GENOMIC DNA]</scope>
    <source>
        <strain evidence="3">Tak-1</strain>
    </source>
</reference>
<proteinExistence type="predicted"/>
<name>A0A2R6WT04_MARPO</name>
<feature type="region of interest" description="Disordered" evidence="2">
    <location>
        <begin position="1"/>
        <end position="125"/>
    </location>
</feature>
<feature type="compositionally biased region" description="Polar residues" evidence="2">
    <location>
        <begin position="651"/>
        <end position="667"/>
    </location>
</feature>
<dbReference type="EMBL" id="KZ772732">
    <property type="protein sequence ID" value="PTQ36981.1"/>
    <property type="molecule type" value="Genomic_DNA"/>
</dbReference>
<dbReference type="OrthoDB" id="1922948at2759"/>
<feature type="coiled-coil region" evidence="1">
    <location>
        <begin position="488"/>
        <end position="515"/>
    </location>
</feature>
<dbReference type="Proteomes" id="UP000244005">
    <property type="component" value="Unassembled WGS sequence"/>
</dbReference>
<reference evidence="4" key="1">
    <citation type="journal article" date="2017" name="Cell">
        <title>Insights into land plant evolution garnered from the Marchantia polymorpha genome.</title>
        <authorList>
            <person name="Bowman J.L."/>
            <person name="Kohchi T."/>
            <person name="Yamato K.T."/>
            <person name="Jenkins J."/>
            <person name="Shu S."/>
            <person name="Ishizaki K."/>
            <person name="Yamaoka S."/>
            <person name="Nishihama R."/>
            <person name="Nakamura Y."/>
            <person name="Berger F."/>
            <person name="Adam C."/>
            <person name="Aki S.S."/>
            <person name="Althoff F."/>
            <person name="Araki T."/>
            <person name="Arteaga-Vazquez M.A."/>
            <person name="Balasubrmanian S."/>
            <person name="Barry K."/>
            <person name="Bauer D."/>
            <person name="Boehm C.R."/>
            <person name="Briginshaw L."/>
            <person name="Caballero-Perez J."/>
            <person name="Catarino B."/>
            <person name="Chen F."/>
            <person name="Chiyoda S."/>
            <person name="Chovatia M."/>
            <person name="Davies K.M."/>
            <person name="Delmans M."/>
            <person name="Demura T."/>
            <person name="Dierschke T."/>
            <person name="Dolan L."/>
            <person name="Dorantes-Acosta A.E."/>
            <person name="Eklund D.M."/>
            <person name="Florent S.N."/>
            <person name="Flores-Sandoval E."/>
            <person name="Fujiyama A."/>
            <person name="Fukuzawa H."/>
            <person name="Galik B."/>
            <person name="Grimanelli D."/>
            <person name="Grimwood J."/>
            <person name="Grossniklaus U."/>
            <person name="Hamada T."/>
            <person name="Haseloff J."/>
            <person name="Hetherington A.J."/>
            <person name="Higo A."/>
            <person name="Hirakawa Y."/>
            <person name="Hundley H.N."/>
            <person name="Ikeda Y."/>
            <person name="Inoue K."/>
            <person name="Inoue S.I."/>
            <person name="Ishida S."/>
            <person name="Jia Q."/>
            <person name="Kakita M."/>
            <person name="Kanazawa T."/>
            <person name="Kawai Y."/>
            <person name="Kawashima T."/>
            <person name="Kennedy M."/>
            <person name="Kinose K."/>
            <person name="Kinoshita T."/>
            <person name="Kohara Y."/>
            <person name="Koide E."/>
            <person name="Komatsu K."/>
            <person name="Kopischke S."/>
            <person name="Kubo M."/>
            <person name="Kyozuka J."/>
            <person name="Lagercrantz U."/>
            <person name="Lin S.S."/>
            <person name="Lindquist E."/>
            <person name="Lipzen A.M."/>
            <person name="Lu C.W."/>
            <person name="De Luna E."/>
            <person name="Martienssen R.A."/>
            <person name="Minamino N."/>
            <person name="Mizutani M."/>
            <person name="Mizutani M."/>
            <person name="Mochizuki N."/>
            <person name="Monte I."/>
            <person name="Mosher R."/>
            <person name="Nagasaki H."/>
            <person name="Nakagami H."/>
            <person name="Naramoto S."/>
            <person name="Nishitani K."/>
            <person name="Ohtani M."/>
            <person name="Okamoto T."/>
            <person name="Okumura M."/>
            <person name="Phillips J."/>
            <person name="Pollak B."/>
            <person name="Reinders A."/>
            <person name="Rovekamp M."/>
            <person name="Sano R."/>
            <person name="Sawa S."/>
            <person name="Schmid M.W."/>
            <person name="Shirakawa M."/>
            <person name="Solano R."/>
            <person name="Spunde A."/>
            <person name="Suetsugu N."/>
            <person name="Sugano S."/>
            <person name="Sugiyama A."/>
            <person name="Sun R."/>
            <person name="Suzuki Y."/>
            <person name="Takenaka M."/>
            <person name="Takezawa D."/>
            <person name="Tomogane H."/>
            <person name="Tsuzuki M."/>
            <person name="Ueda T."/>
            <person name="Umeda M."/>
            <person name="Ward J.M."/>
            <person name="Watanabe Y."/>
            <person name="Yazaki K."/>
            <person name="Yokoyama R."/>
            <person name="Yoshitake Y."/>
            <person name="Yotsui I."/>
            <person name="Zachgo S."/>
            <person name="Schmutz J."/>
        </authorList>
    </citation>
    <scope>NUCLEOTIDE SEQUENCE [LARGE SCALE GENOMIC DNA]</scope>
    <source>
        <strain evidence="4">Tak-1</strain>
    </source>
</reference>
<evidence type="ECO:0000256" key="2">
    <source>
        <dbReference type="SAM" id="MobiDB-lite"/>
    </source>
</evidence>
<sequence>MSDKGEEDSGSGDSGEGEGGEKDVEGNVDEEEDTGEEGEAEDEDNQGEGSPQGTDENEEGTPEENNDSQEETQGTDDSPRKPSRGYKGMDKEEVKKMLRRLSKSESSDGSDSGSGSSSSFDDSIGNRRSIKTLQSSVIRDHELPMKIAYEQLEELAANAEKVKFAIERNRNLLNVQVKKSNSRYLRAAFTAWKLELNWKKSKKRDLEWAQGKWKRSLISRGFRAWTREHLVTSKVRRLEKSVKKILGRHTLRRTWKAWLGQVKARLQDDEDRRRERRLVKDLDHKHQDKICRRACNFMYRWRLRRLFFGFKDGCDISRMQFLRQLGIHKLLQKRKLKRILAGWQDAILESMALRKFLQTRLRLRTLRKAFHAWRSVKGRGPGDLGGATMSRDEFYQKYAKNVVAVAFAAWAGKVSHRKQGEEHLRSVSLSLDRQLLGRAFDAFVDGCHISKRRDSQSKHVVGKLQKWRLNKYFQAWICFMQLQAQKKMGRLQEHIVQVEKENDRVRQENQRLAHVIDSGDWGRKRIAELLQAGQVLSAERDALTRLLGRMQRQHGFALNQQKVHQEEVNELKEQILRNKHHVRNKLLVKGASSFNSLIKAMKDDVLKNGNDSELLYSIDKLAMDEVTVFPDGDLHVKAVPSFNRGKGSWPSRHSSPGSTKSQQTTHAEVTHQGRRSPTPANKSKIRPKTPVQASSNHQEVPVTPVTPRYVRSRTPIKGRAYGKFDYTRKLDGTREQPVAARVQSGDRNVLVKGAGYTSPRPAS</sequence>
<dbReference type="OMA" id="FKAWRGW"/>
<evidence type="ECO:0000256" key="1">
    <source>
        <dbReference type="SAM" id="Coils"/>
    </source>
</evidence>
<evidence type="ECO:0000313" key="3">
    <source>
        <dbReference type="EMBL" id="PTQ36980.1"/>
    </source>
</evidence>
<gene>
    <name evidence="3" type="ORF">MARPO_0060s0063</name>
</gene>
<feature type="compositionally biased region" description="Acidic residues" evidence="2">
    <location>
        <begin position="1"/>
        <end position="18"/>
    </location>
</feature>
<feature type="compositionally biased region" description="Low complexity" evidence="2">
    <location>
        <begin position="107"/>
        <end position="123"/>
    </location>
</feature>
<feature type="compositionally biased region" description="Acidic residues" evidence="2">
    <location>
        <begin position="55"/>
        <end position="74"/>
    </location>
</feature>
<accession>A0A2R6WT04</accession>
<dbReference type="Gramene" id="Mp6g08580.2">
    <property type="protein sequence ID" value="Mp6g08580.2.cds"/>
    <property type="gene ID" value="Mp6g08580"/>
</dbReference>